<feature type="transmembrane region" description="Helical" evidence="2">
    <location>
        <begin position="168"/>
        <end position="189"/>
    </location>
</feature>
<dbReference type="EMBL" id="JAHFZB010000020">
    <property type="protein sequence ID" value="KAK6478123.1"/>
    <property type="molecule type" value="Genomic_DNA"/>
</dbReference>
<dbReference type="PANTHER" id="PTHR33444:SF2">
    <property type="entry name" value="MARVEL DOMAIN-CONTAINING PROTEIN"/>
    <property type="match status" value="1"/>
</dbReference>
<protein>
    <submittedName>
        <fullName evidence="3">Transmembrane protein 272-like</fullName>
    </submittedName>
</protein>
<dbReference type="PANTHER" id="PTHR33444">
    <property type="entry name" value="SI:DKEY-19B23.12-RELATED"/>
    <property type="match status" value="1"/>
</dbReference>
<keyword evidence="2" id="KW-0812">Transmembrane</keyword>
<dbReference type="Proteomes" id="UP001369086">
    <property type="component" value="Unassembled WGS sequence"/>
</dbReference>
<proteinExistence type="predicted"/>
<feature type="compositionally biased region" description="Basic and acidic residues" evidence="1">
    <location>
        <begin position="1"/>
        <end position="23"/>
    </location>
</feature>
<keyword evidence="4" id="KW-1185">Reference proteome</keyword>
<feature type="compositionally biased region" description="Polar residues" evidence="1">
    <location>
        <begin position="33"/>
        <end position="42"/>
    </location>
</feature>
<evidence type="ECO:0000313" key="3">
    <source>
        <dbReference type="EMBL" id="KAK6478123.1"/>
    </source>
</evidence>
<sequence length="261" mass="29164">MDERASEETRASAADPHKGRDRTGQLSLRFKQKQQTSQSHVSTLKKGGSALDRESREKKQEHELKQDSELLVKMDDHRNLLDRMPSPPSVPPRVSVLSKIIATALPIAQIAIGSLYRNDCPVQPYIPIYLIVSGVFVLVLDLVSCVPQGQGGEEGATFCRNLINTWNSLASLFLFIWFITGNVWIYSIYEPSYSPGSQETKYCNKTLYLFAFWSTTLVYIIVGVMLLGGVLLHAVHVCFGGRQHTQRGRVGETQRPPCLGQ</sequence>
<keyword evidence="2" id="KW-0472">Membrane</keyword>
<feature type="transmembrane region" description="Helical" evidence="2">
    <location>
        <begin position="96"/>
        <end position="116"/>
    </location>
</feature>
<keyword evidence="2" id="KW-1133">Transmembrane helix</keyword>
<feature type="transmembrane region" description="Helical" evidence="2">
    <location>
        <begin position="209"/>
        <end position="239"/>
    </location>
</feature>
<name>A0ABR0Z071_HUSHU</name>
<accession>A0ABR0Z071</accession>
<evidence type="ECO:0000256" key="1">
    <source>
        <dbReference type="SAM" id="MobiDB-lite"/>
    </source>
</evidence>
<reference evidence="3 4" key="1">
    <citation type="submission" date="2021-05" db="EMBL/GenBank/DDBJ databases">
        <authorList>
            <person name="Zahm M."/>
            <person name="Klopp C."/>
            <person name="Cabau C."/>
            <person name="Kuhl H."/>
            <person name="Suciu R."/>
            <person name="Ciorpac M."/>
            <person name="Holostenco D."/>
            <person name="Gessner J."/>
            <person name="Wuertz S."/>
            <person name="Hohne C."/>
            <person name="Stock M."/>
            <person name="Gislard M."/>
            <person name="Lluch J."/>
            <person name="Milhes M."/>
            <person name="Lampietro C."/>
            <person name="Lopez Roques C."/>
            <person name="Donnadieu C."/>
            <person name="Du K."/>
            <person name="Schartl M."/>
            <person name="Guiguen Y."/>
        </authorList>
    </citation>
    <scope>NUCLEOTIDE SEQUENCE [LARGE SCALE GENOMIC DNA]</scope>
    <source>
        <strain evidence="3">Hh-F2</strain>
        <tissue evidence="3">Blood</tissue>
    </source>
</reference>
<feature type="region of interest" description="Disordered" evidence="1">
    <location>
        <begin position="1"/>
        <end position="67"/>
    </location>
</feature>
<feature type="compositionally biased region" description="Basic and acidic residues" evidence="1">
    <location>
        <begin position="51"/>
        <end position="67"/>
    </location>
</feature>
<evidence type="ECO:0000313" key="4">
    <source>
        <dbReference type="Proteomes" id="UP001369086"/>
    </source>
</evidence>
<feature type="transmembrane region" description="Helical" evidence="2">
    <location>
        <begin position="128"/>
        <end position="147"/>
    </location>
</feature>
<gene>
    <name evidence="3" type="ORF">HHUSO_G21849</name>
</gene>
<organism evidence="3 4">
    <name type="scientific">Huso huso</name>
    <name type="common">Beluga</name>
    <name type="synonym">Acipenser huso</name>
    <dbReference type="NCBI Taxonomy" id="61971"/>
    <lineage>
        <taxon>Eukaryota</taxon>
        <taxon>Metazoa</taxon>
        <taxon>Chordata</taxon>
        <taxon>Craniata</taxon>
        <taxon>Vertebrata</taxon>
        <taxon>Euteleostomi</taxon>
        <taxon>Actinopterygii</taxon>
        <taxon>Chondrostei</taxon>
        <taxon>Acipenseriformes</taxon>
        <taxon>Acipenseridae</taxon>
        <taxon>Huso</taxon>
    </lineage>
</organism>
<dbReference type="InterPro" id="IPR040350">
    <property type="entry name" value="TMEM272"/>
</dbReference>
<comment type="caution">
    <text evidence="3">The sequence shown here is derived from an EMBL/GenBank/DDBJ whole genome shotgun (WGS) entry which is preliminary data.</text>
</comment>
<evidence type="ECO:0000256" key="2">
    <source>
        <dbReference type="SAM" id="Phobius"/>
    </source>
</evidence>